<organism evidence="10 11">
    <name type="scientific">Pseudomonas syringae pv. helianthi</name>
    <dbReference type="NCBI Taxonomy" id="251654"/>
    <lineage>
        <taxon>Bacteria</taxon>
        <taxon>Pseudomonadati</taxon>
        <taxon>Pseudomonadota</taxon>
        <taxon>Gammaproteobacteria</taxon>
        <taxon>Pseudomonadales</taxon>
        <taxon>Pseudomonadaceae</taxon>
        <taxon>Pseudomonas</taxon>
    </lineage>
</organism>
<keyword evidence="4 7" id="KW-1133">Transmembrane helix</keyword>
<evidence type="ECO:0000256" key="2">
    <source>
        <dbReference type="ARBA" id="ARBA00022475"/>
    </source>
</evidence>
<keyword evidence="5 7" id="KW-0472">Membrane</keyword>
<feature type="transmembrane region" description="Helical" evidence="7">
    <location>
        <begin position="426"/>
        <end position="445"/>
    </location>
</feature>
<accession>A0A0P9SR29</accession>
<dbReference type="InterPro" id="IPR032692">
    <property type="entry name" value="YccS_N"/>
</dbReference>
<evidence type="ECO:0000256" key="1">
    <source>
        <dbReference type="ARBA" id="ARBA00004651"/>
    </source>
</evidence>
<evidence type="ECO:0000259" key="8">
    <source>
        <dbReference type="Pfam" id="PF12805"/>
    </source>
</evidence>
<feature type="domain" description="Integral membrane bound transporter" evidence="9">
    <location>
        <begin position="442"/>
        <end position="560"/>
    </location>
</feature>
<dbReference type="PATRIC" id="fig|251654.3.peg.4489"/>
<feature type="transmembrane region" description="Helical" evidence="7">
    <location>
        <begin position="98"/>
        <end position="115"/>
    </location>
</feature>
<dbReference type="NCBIfam" id="TIGR01666">
    <property type="entry name" value="YCCS"/>
    <property type="match status" value="1"/>
</dbReference>
<dbReference type="InterPro" id="IPR010019">
    <property type="entry name" value="Integral_membrane_YccS"/>
</dbReference>
<evidence type="ECO:0000256" key="6">
    <source>
        <dbReference type="ARBA" id="ARBA00043993"/>
    </source>
</evidence>
<name>A0A0P9SR29_9PSED</name>
<dbReference type="InterPro" id="IPR049453">
    <property type="entry name" value="Memb_transporter_dom"/>
</dbReference>
<comment type="subcellular location">
    <subcellularLocation>
        <location evidence="1">Cell membrane</location>
        <topology evidence="1">Multi-pass membrane protein</topology>
    </subcellularLocation>
</comment>
<evidence type="ECO:0000256" key="5">
    <source>
        <dbReference type="ARBA" id="ARBA00023136"/>
    </source>
</evidence>
<dbReference type="Pfam" id="PF13515">
    <property type="entry name" value="FUSC_2"/>
    <property type="match status" value="1"/>
</dbReference>
<feature type="transmembrane region" description="Helical" evidence="7">
    <location>
        <begin position="146"/>
        <end position="164"/>
    </location>
</feature>
<dbReference type="NCBIfam" id="TIGR01667">
    <property type="entry name" value="YCCS_YHFK"/>
    <property type="match status" value="1"/>
</dbReference>
<protein>
    <submittedName>
        <fullName evidence="10">Membrane protein</fullName>
    </submittedName>
</protein>
<proteinExistence type="inferred from homology"/>
<feature type="transmembrane region" description="Helical" evidence="7">
    <location>
        <begin position="51"/>
        <end position="68"/>
    </location>
</feature>
<feature type="transmembrane region" description="Helical" evidence="7">
    <location>
        <begin position="121"/>
        <end position="139"/>
    </location>
</feature>
<feature type="transmembrane region" description="Helical" evidence="7">
    <location>
        <begin position="179"/>
        <end position="199"/>
    </location>
</feature>
<evidence type="ECO:0000256" key="4">
    <source>
        <dbReference type="ARBA" id="ARBA00022989"/>
    </source>
</evidence>
<dbReference type="AlphaFoldDB" id="A0A0P9SR29"/>
<evidence type="ECO:0000256" key="7">
    <source>
        <dbReference type="SAM" id="Phobius"/>
    </source>
</evidence>
<evidence type="ECO:0000259" key="9">
    <source>
        <dbReference type="Pfam" id="PF13515"/>
    </source>
</evidence>
<dbReference type="GO" id="GO:0005886">
    <property type="term" value="C:plasma membrane"/>
    <property type="evidence" value="ECO:0007669"/>
    <property type="project" value="UniProtKB-SubCell"/>
</dbReference>
<reference evidence="10 11" key="1">
    <citation type="submission" date="2015-09" db="EMBL/GenBank/DDBJ databases">
        <title>Genome announcement of multiple Pseudomonas syringae strains.</title>
        <authorList>
            <person name="Thakur S."/>
            <person name="Wang P.W."/>
            <person name="Gong Y."/>
            <person name="Weir B.S."/>
            <person name="Guttman D.S."/>
        </authorList>
    </citation>
    <scope>NUCLEOTIDE SEQUENCE [LARGE SCALE GENOMIC DNA]</scope>
    <source>
        <strain evidence="10 11">ICMP4531</strain>
    </source>
</reference>
<keyword evidence="2" id="KW-1003">Cell membrane</keyword>
<dbReference type="PANTHER" id="PTHR30509">
    <property type="entry name" value="P-HYDROXYBENZOIC ACID EFFLUX PUMP SUBUNIT-RELATED"/>
    <property type="match status" value="1"/>
</dbReference>
<dbReference type="Proteomes" id="UP000050557">
    <property type="component" value="Unassembled WGS sequence"/>
</dbReference>
<evidence type="ECO:0000313" key="11">
    <source>
        <dbReference type="Proteomes" id="UP000050557"/>
    </source>
</evidence>
<feature type="transmembrane region" description="Helical" evidence="7">
    <location>
        <begin position="74"/>
        <end position="91"/>
    </location>
</feature>
<evidence type="ECO:0000313" key="10">
    <source>
        <dbReference type="EMBL" id="KPX45629.1"/>
    </source>
</evidence>
<dbReference type="PANTHER" id="PTHR30509:SF8">
    <property type="entry name" value="INNER MEMBRANE PROTEIN YCCS"/>
    <property type="match status" value="1"/>
</dbReference>
<keyword evidence="3 7" id="KW-0812">Transmembrane</keyword>
<feature type="transmembrane region" description="Helical" evidence="7">
    <location>
        <begin position="546"/>
        <end position="568"/>
    </location>
</feature>
<dbReference type="Pfam" id="PF12805">
    <property type="entry name" value="FUSC-like"/>
    <property type="match status" value="1"/>
</dbReference>
<dbReference type="EMBL" id="LJQM01000118">
    <property type="protein sequence ID" value="KPX45629.1"/>
    <property type="molecule type" value="Genomic_DNA"/>
</dbReference>
<feature type="transmembrane region" description="Helical" evidence="7">
    <location>
        <begin position="499"/>
        <end position="516"/>
    </location>
</feature>
<comment type="similarity">
    <text evidence="6">Belongs to the YccS/YhfK family.</text>
</comment>
<gene>
    <name evidence="10" type="ORF">ALO68_05390</name>
</gene>
<sequence>MCEADVQPVIWSVHILLQNRSIANRAVSLSMASKSLRHTFRRLWALDKFSYSVRVFIALTGSMALCWYQNEMALLIPLFLGIIACALAETDDSWQGRLNALAVTLVCFSVAALAVELLFPYPWLFVCSLALASFCLTMLGALGERYGAIAYGTLILSVYTMIGVDQRGGEVLDFWHEPMLLVAGAAWYGLLSVLWQMLFSNQPVQQALARLFRELGQYLKLKSTLFEPIRTLNVEARRLELAQQNGKVVAALNATKEIILHRVGSGRPGSKVSRYLKLYFIAQDIHERASSSHYPYNSLADAFFHSDVLFRCQRLLRQQGVACQALSESIQLRQPFVYDPSFAEAMEDLHASLEHLRIQSNPAWRGLLRSLRALAANLGTLDRLISDASNPDAVADATDSSLLDRSPRNLKDVWTRLRLQMTPTSLLFRHALRLPLALTVGYAMVHLIHPSQGYWIILTTVFVCQPSYGATRRKLGQRIIGTAIGLTVGWVLFDLVTSPILQSMCAVLAGVVFFVNRTTRYTLSTAAITVMVLFCFNQVGDGYGLFLPRLFDTLLGSLIAGLAVFLFLPDWQGRRLNKVLANTLTCNSIYLRQIMQQYAKGKSDDLAYRLARRNAHNADAALSTTLANMLMEPGHFRKEADVGFRFLVLSHTLLSYLSGLGAHRDTQLPSDVHEHLIDNVGATLAASIDEIAAGLAEKKPVAVQSDAEEALATQLEQLPEEMDESQRLVQAQLALICRQLAPLRTLAAHLIKAPEAVAARAV</sequence>
<comment type="caution">
    <text evidence="10">The sequence shown here is derived from an EMBL/GenBank/DDBJ whole genome shotgun (WGS) entry which is preliminary data.</text>
</comment>
<feature type="transmembrane region" description="Helical" evidence="7">
    <location>
        <begin position="523"/>
        <end position="540"/>
    </location>
</feature>
<evidence type="ECO:0000256" key="3">
    <source>
        <dbReference type="ARBA" id="ARBA00022692"/>
    </source>
</evidence>
<feature type="domain" description="Integral membrane protein YccS N-terminal" evidence="8">
    <location>
        <begin position="101"/>
        <end position="384"/>
    </location>
</feature>
<dbReference type="InterPro" id="IPR010020">
    <property type="entry name" value="Integral_membrane_YCCS_YHJK"/>
</dbReference>